<protein>
    <submittedName>
        <fullName evidence="4">CAAX prenyl protease-like protein</fullName>
    </submittedName>
</protein>
<evidence type="ECO:0000259" key="3">
    <source>
        <dbReference type="Pfam" id="PF02517"/>
    </source>
</evidence>
<feature type="transmembrane region" description="Helical" evidence="2">
    <location>
        <begin position="137"/>
        <end position="156"/>
    </location>
</feature>
<evidence type="ECO:0000313" key="4">
    <source>
        <dbReference type="EMBL" id="PRY82304.1"/>
    </source>
</evidence>
<keyword evidence="2" id="KW-0472">Membrane</keyword>
<dbReference type="GO" id="GO:0006508">
    <property type="term" value="P:proteolysis"/>
    <property type="evidence" value="ECO:0007669"/>
    <property type="project" value="UniProtKB-KW"/>
</dbReference>
<dbReference type="InterPro" id="IPR052710">
    <property type="entry name" value="CAAX_protease"/>
</dbReference>
<evidence type="ECO:0000256" key="1">
    <source>
        <dbReference type="ARBA" id="ARBA00009067"/>
    </source>
</evidence>
<evidence type="ECO:0000256" key="2">
    <source>
        <dbReference type="SAM" id="Phobius"/>
    </source>
</evidence>
<keyword evidence="4" id="KW-0378">Hydrolase</keyword>
<dbReference type="RefSeq" id="WP_106193719.1">
    <property type="nucleotide sequence ID" value="NZ_PVTO01000013.1"/>
</dbReference>
<reference evidence="4 5" key="1">
    <citation type="submission" date="2018-03" db="EMBL/GenBank/DDBJ databases">
        <title>Genomic Encyclopedia of Archaeal and Bacterial Type Strains, Phase II (KMG-II): from individual species to whole genera.</title>
        <authorList>
            <person name="Goeker M."/>
        </authorList>
    </citation>
    <scope>NUCLEOTIDE SEQUENCE [LARGE SCALE GENOMIC DNA]</scope>
    <source>
        <strain evidence="4 5">DSM 13175</strain>
    </source>
</reference>
<evidence type="ECO:0000313" key="5">
    <source>
        <dbReference type="Proteomes" id="UP000238205"/>
    </source>
</evidence>
<feature type="transmembrane region" description="Helical" evidence="2">
    <location>
        <begin position="87"/>
        <end position="117"/>
    </location>
</feature>
<feature type="domain" description="CAAX prenyl protease 2/Lysostaphin resistance protein A-like" evidence="3">
    <location>
        <begin position="137"/>
        <end position="223"/>
    </location>
</feature>
<feature type="transmembrane region" description="Helical" evidence="2">
    <location>
        <begin position="190"/>
        <end position="207"/>
    </location>
</feature>
<keyword evidence="2" id="KW-1133">Transmembrane helix</keyword>
<feature type="transmembrane region" description="Helical" evidence="2">
    <location>
        <begin position="214"/>
        <end position="234"/>
    </location>
</feature>
<organism evidence="4 5">
    <name type="scientific">Alkalibacterium olivapovliticus</name>
    <dbReference type="NCBI Taxonomy" id="99907"/>
    <lineage>
        <taxon>Bacteria</taxon>
        <taxon>Bacillati</taxon>
        <taxon>Bacillota</taxon>
        <taxon>Bacilli</taxon>
        <taxon>Lactobacillales</taxon>
        <taxon>Carnobacteriaceae</taxon>
        <taxon>Alkalibacterium</taxon>
    </lineage>
</organism>
<sequence length="294" mass="33879">MSTYEQTFENASIWAIFWRFLLISIGSIFIGVVLILTFMGQHATLISLVTDGLIYFLMYKVTLSQMKKHSLSINALSRPLPETERSLFPVLGLTALTAIVAYSFIYFFMTLLTFIPVLFDLIMPHLIDISFTEELPFFYLFVVAVFFAPVVEEIIFRGYILNKWVDKYGVKKGIIFSSVVFMIIHLQSLFIPQLIVGLLCGLLYVKFNNLLYPIFFHAVYNFIVIMPSAFIHYGNPEEAQETLLAIQDTLPVEFVLTSILFLVSLPLLVYVSKRFFKSLRKTNSPYYENILLNE</sequence>
<dbReference type="AlphaFoldDB" id="A0A2T0W720"/>
<dbReference type="InterPro" id="IPR003675">
    <property type="entry name" value="Rce1/LyrA-like_dom"/>
</dbReference>
<accession>A0A2T0W720</accession>
<dbReference type="Proteomes" id="UP000238205">
    <property type="component" value="Unassembled WGS sequence"/>
</dbReference>
<feature type="transmembrane region" description="Helical" evidence="2">
    <location>
        <begin position="42"/>
        <end position="59"/>
    </location>
</feature>
<keyword evidence="4" id="KW-0645">Protease</keyword>
<keyword evidence="2" id="KW-0812">Transmembrane</keyword>
<dbReference type="PANTHER" id="PTHR36435:SF1">
    <property type="entry name" value="CAAX AMINO TERMINAL PROTEASE FAMILY PROTEIN"/>
    <property type="match status" value="1"/>
</dbReference>
<feature type="transmembrane region" description="Helical" evidence="2">
    <location>
        <begin position="12"/>
        <end position="36"/>
    </location>
</feature>
<dbReference type="Pfam" id="PF02517">
    <property type="entry name" value="Rce1-like"/>
    <property type="match status" value="1"/>
</dbReference>
<comment type="similarity">
    <text evidence="1">Belongs to the UPF0177 family.</text>
</comment>
<dbReference type="OrthoDB" id="8607342at2"/>
<keyword evidence="5" id="KW-1185">Reference proteome</keyword>
<gene>
    <name evidence="4" type="ORF">CLV38_11341</name>
</gene>
<dbReference type="GO" id="GO:0080120">
    <property type="term" value="P:CAAX-box protein maturation"/>
    <property type="evidence" value="ECO:0007669"/>
    <property type="project" value="UniProtKB-ARBA"/>
</dbReference>
<dbReference type="EMBL" id="PVTO01000013">
    <property type="protein sequence ID" value="PRY82304.1"/>
    <property type="molecule type" value="Genomic_DNA"/>
</dbReference>
<comment type="caution">
    <text evidence="4">The sequence shown here is derived from an EMBL/GenBank/DDBJ whole genome shotgun (WGS) entry which is preliminary data.</text>
</comment>
<proteinExistence type="inferred from homology"/>
<feature type="transmembrane region" description="Helical" evidence="2">
    <location>
        <begin position="254"/>
        <end position="271"/>
    </location>
</feature>
<dbReference type="PANTHER" id="PTHR36435">
    <property type="entry name" value="SLR1288 PROTEIN"/>
    <property type="match status" value="1"/>
</dbReference>
<name>A0A2T0W720_9LACT</name>
<dbReference type="GO" id="GO:0004175">
    <property type="term" value="F:endopeptidase activity"/>
    <property type="evidence" value="ECO:0007669"/>
    <property type="project" value="UniProtKB-ARBA"/>
</dbReference>